<dbReference type="RefSeq" id="WP_095503930.1">
    <property type="nucleotide sequence ID" value="NZ_BSNC01000005.1"/>
</dbReference>
<keyword evidence="3" id="KW-1185">Reference proteome</keyword>
<protein>
    <recommendedName>
        <fullName evidence="4">Protein BatD</fullName>
    </recommendedName>
</protein>
<dbReference type="PANTHER" id="PTHR40940">
    <property type="entry name" value="PROTEIN BATD-RELATED"/>
    <property type="match status" value="1"/>
</dbReference>
<organism evidence="2 3">
    <name type="scientific">Paraferrimonas sedimenticola</name>
    <dbReference type="NCBI Taxonomy" id="375674"/>
    <lineage>
        <taxon>Bacteria</taxon>
        <taxon>Pseudomonadati</taxon>
        <taxon>Pseudomonadota</taxon>
        <taxon>Gammaproteobacteria</taxon>
        <taxon>Alteromonadales</taxon>
        <taxon>Ferrimonadaceae</taxon>
        <taxon>Paraferrimonas</taxon>
    </lineage>
</organism>
<gene>
    <name evidence="2" type="primary">batD</name>
    <name evidence="2" type="ORF">GCM10007895_19070</name>
</gene>
<evidence type="ECO:0000313" key="3">
    <source>
        <dbReference type="Proteomes" id="UP001161422"/>
    </source>
</evidence>
<feature type="chain" id="PRO_5041337212" description="Protein BatD" evidence="1">
    <location>
        <begin position="28"/>
        <end position="547"/>
    </location>
</feature>
<dbReference type="AlphaFoldDB" id="A0AA37RWX7"/>
<name>A0AA37RWX7_9GAMM</name>
<proteinExistence type="predicted"/>
<reference evidence="2" key="1">
    <citation type="journal article" date="2014" name="Int. J. Syst. Evol. Microbiol.">
        <title>Complete genome sequence of Corynebacterium casei LMG S-19264T (=DSM 44701T), isolated from a smear-ripened cheese.</title>
        <authorList>
            <consortium name="US DOE Joint Genome Institute (JGI-PGF)"/>
            <person name="Walter F."/>
            <person name="Albersmeier A."/>
            <person name="Kalinowski J."/>
            <person name="Ruckert C."/>
        </authorList>
    </citation>
    <scope>NUCLEOTIDE SEQUENCE</scope>
    <source>
        <strain evidence="2">NBRC 101628</strain>
    </source>
</reference>
<comment type="caution">
    <text evidence="2">The sequence shown here is derived from an EMBL/GenBank/DDBJ whole genome shotgun (WGS) entry which is preliminary data.</text>
</comment>
<evidence type="ECO:0000256" key="1">
    <source>
        <dbReference type="SAM" id="SignalP"/>
    </source>
</evidence>
<dbReference type="Proteomes" id="UP001161422">
    <property type="component" value="Unassembled WGS sequence"/>
</dbReference>
<dbReference type="InterPro" id="IPR025738">
    <property type="entry name" value="BatD"/>
</dbReference>
<dbReference type="PANTHER" id="PTHR40940:SF1">
    <property type="entry name" value="PROTEIN BATD"/>
    <property type="match status" value="1"/>
</dbReference>
<sequence>MVFSQIQKRLWQWASLLTLLFAGQLQANVLVSVDQNPAQTNQPIVLTVEVDQDLPADAFDASQLGEQFTLGRTSVRRNTQIINFDTRRTTVWQTVLVATQPGDYPIGPLTVGPFESQPFTLTVQAGANPNQSAPVEVFNSVSQSRAYLGQVLNYKVKLLIGAELQRGALTAPQLEGMSLQQIGEDKDTTEIIEGKRYRVIERNYALTLEEPGEYELPPAVFDGDIVVNSRSRDSLFAFNQSMPTRAEGEPLTLTVLDKPIDFNGPWLVSDMVVLQAVGDALPDSVEVGQPLNLNWQITAVNSDVNAIPEPQMELPGWVKRYPEKPQRNSAIRNEQLISQLTINQALIPTQAGELVIPDVELLWFNPHTKRAEVARLEGKTITVVAADGLTLPVEATVQPQPSSAEPSNLLPWQLASAALALGWLGHWLWWRREKSTESKAPARTAPKNDDLQRFHDACQKGQLGDALKLLTGAAAQVTGERQSLTQLRQHSPQLAKALDIAQAHTYSPNKSDSALDLMPLYQLVANLPKKAHSSATLAPLYPLSNKE</sequence>
<evidence type="ECO:0008006" key="4">
    <source>
        <dbReference type="Google" id="ProtNLM"/>
    </source>
</evidence>
<feature type="signal peptide" evidence="1">
    <location>
        <begin position="1"/>
        <end position="27"/>
    </location>
</feature>
<keyword evidence="1" id="KW-0732">Signal</keyword>
<dbReference type="Pfam" id="PF13584">
    <property type="entry name" value="BatD"/>
    <property type="match status" value="1"/>
</dbReference>
<dbReference type="EMBL" id="BSNC01000005">
    <property type="protein sequence ID" value="GLP96601.1"/>
    <property type="molecule type" value="Genomic_DNA"/>
</dbReference>
<evidence type="ECO:0000313" key="2">
    <source>
        <dbReference type="EMBL" id="GLP96601.1"/>
    </source>
</evidence>
<accession>A0AA37RWX7</accession>
<reference evidence="2" key="2">
    <citation type="submission" date="2023-01" db="EMBL/GenBank/DDBJ databases">
        <title>Draft genome sequence of Paraferrimonas sedimenticola strain NBRC 101628.</title>
        <authorList>
            <person name="Sun Q."/>
            <person name="Mori K."/>
        </authorList>
    </citation>
    <scope>NUCLEOTIDE SEQUENCE</scope>
    <source>
        <strain evidence="2">NBRC 101628</strain>
    </source>
</reference>